<organism evidence="2 3">
    <name type="scientific">Aliidongia dinghuensis</name>
    <dbReference type="NCBI Taxonomy" id="1867774"/>
    <lineage>
        <taxon>Bacteria</taxon>
        <taxon>Pseudomonadati</taxon>
        <taxon>Pseudomonadota</taxon>
        <taxon>Alphaproteobacteria</taxon>
        <taxon>Rhodospirillales</taxon>
        <taxon>Dongiaceae</taxon>
        <taxon>Aliidongia</taxon>
    </lineage>
</organism>
<sequence>MTSREYVRDYTIAALVRRESDAELMRELGVEAVVGSLDDGDLLRRESARASIVFNTADCDHQPSARAIVQGLSERAAATKTRPILIHTSGAGVLSTNSKGTGVSLDKDPTAALLWDDADAAAHAAIPAYAPHRLVDLEVFAAAKSGLVKTYLVVPPTVFGRGLGPFAENRMSIQLPRLIYQSLAHRRALYVGEGKAQWTNVHVADLAELYLVILDAAVRGIAPEGLEGLYYPTSEYFTWSDASDRIGHVLYAKGLIDSPIATTGLQAGWFWGSNVRTKCTNGEKLGWKPVHGGTKEMLADIEWDTALVLRLVASGRGSRESRSSA</sequence>
<dbReference type="SUPFAM" id="SSF51735">
    <property type="entry name" value="NAD(P)-binding Rossmann-fold domains"/>
    <property type="match status" value="1"/>
</dbReference>
<name>A0A8J2YSM2_9PROT</name>
<dbReference type="GO" id="GO:0004029">
    <property type="term" value="F:aldehyde dehydrogenase (NAD+) activity"/>
    <property type="evidence" value="ECO:0007669"/>
    <property type="project" value="TreeGrafter"/>
</dbReference>
<reference evidence="2" key="2">
    <citation type="submission" date="2020-09" db="EMBL/GenBank/DDBJ databases">
        <authorList>
            <person name="Sun Q."/>
            <person name="Zhou Y."/>
        </authorList>
    </citation>
    <scope>NUCLEOTIDE SEQUENCE</scope>
    <source>
        <strain evidence="2">CGMCC 1.15725</strain>
    </source>
</reference>
<protein>
    <submittedName>
        <fullName evidence="2">Putative NAD-dependent epimerase/dehydratase</fullName>
    </submittedName>
</protein>
<feature type="domain" description="NAD-dependent epimerase/dehydratase" evidence="1">
    <location>
        <begin position="133"/>
        <end position="221"/>
    </location>
</feature>
<accession>A0A8J2YSM2</accession>
<evidence type="ECO:0000313" key="3">
    <source>
        <dbReference type="Proteomes" id="UP000646365"/>
    </source>
</evidence>
<dbReference type="InterPro" id="IPR051783">
    <property type="entry name" value="NAD(P)-dependent_oxidoreduct"/>
</dbReference>
<dbReference type="EMBL" id="BMJQ01000005">
    <property type="protein sequence ID" value="GGF15164.1"/>
    <property type="molecule type" value="Genomic_DNA"/>
</dbReference>
<proteinExistence type="predicted"/>
<dbReference type="InterPro" id="IPR001509">
    <property type="entry name" value="Epimerase_deHydtase"/>
</dbReference>
<keyword evidence="3" id="KW-1185">Reference proteome</keyword>
<dbReference type="InterPro" id="IPR036291">
    <property type="entry name" value="NAD(P)-bd_dom_sf"/>
</dbReference>
<dbReference type="Pfam" id="PF01370">
    <property type="entry name" value="Epimerase"/>
    <property type="match status" value="1"/>
</dbReference>
<dbReference type="Gene3D" id="3.40.50.720">
    <property type="entry name" value="NAD(P)-binding Rossmann-like Domain"/>
    <property type="match status" value="1"/>
</dbReference>
<evidence type="ECO:0000259" key="1">
    <source>
        <dbReference type="Pfam" id="PF01370"/>
    </source>
</evidence>
<dbReference type="AlphaFoldDB" id="A0A8J2YSM2"/>
<comment type="caution">
    <text evidence="2">The sequence shown here is derived from an EMBL/GenBank/DDBJ whole genome shotgun (WGS) entry which is preliminary data.</text>
</comment>
<dbReference type="PANTHER" id="PTHR48079">
    <property type="entry name" value="PROTEIN YEEZ"/>
    <property type="match status" value="1"/>
</dbReference>
<reference evidence="2" key="1">
    <citation type="journal article" date="2014" name="Int. J. Syst. Evol. Microbiol.">
        <title>Complete genome sequence of Corynebacterium casei LMG S-19264T (=DSM 44701T), isolated from a smear-ripened cheese.</title>
        <authorList>
            <consortium name="US DOE Joint Genome Institute (JGI-PGF)"/>
            <person name="Walter F."/>
            <person name="Albersmeier A."/>
            <person name="Kalinowski J."/>
            <person name="Ruckert C."/>
        </authorList>
    </citation>
    <scope>NUCLEOTIDE SEQUENCE</scope>
    <source>
        <strain evidence="2">CGMCC 1.15725</strain>
    </source>
</reference>
<dbReference type="GO" id="GO:0005737">
    <property type="term" value="C:cytoplasm"/>
    <property type="evidence" value="ECO:0007669"/>
    <property type="project" value="TreeGrafter"/>
</dbReference>
<dbReference type="PANTHER" id="PTHR48079:SF6">
    <property type="entry name" value="NAD(P)-BINDING DOMAIN-CONTAINING PROTEIN-RELATED"/>
    <property type="match status" value="1"/>
</dbReference>
<evidence type="ECO:0000313" key="2">
    <source>
        <dbReference type="EMBL" id="GGF15164.1"/>
    </source>
</evidence>
<dbReference type="Proteomes" id="UP000646365">
    <property type="component" value="Unassembled WGS sequence"/>
</dbReference>
<gene>
    <name evidence="2" type="ORF">GCM10011611_21180</name>
</gene>